<dbReference type="PANTHER" id="PTHR47333">
    <property type="entry name" value="VON WILLEBRAND FACTOR C AND EGF DOMAIN-CONTAINING PROTEIN"/>
    <property type="match status" value="1"/>
</dbReference>
<keyword evidence="16" id="KW-0131">Cell cycle</keyword>
<dbReference type="FunFam" id="2.10.25.10:FF:000383">
    <property type="entry name" value="Hemicentin 1"/>
    <property type="match status" value="1"/>
</dbReference>
<dbReference type="InterPro" id="IPR026823">
    <property type="entry name" value="cEGF"/>
</dbReference>
<dbReference type="InterPro" id="IPR036383">
    <property type="entry name" value="TSP1_rpt_sf"/>
</dbReference>
<dbReference type="Ensembl" id="ENSMGAT00000035072.1">
    <property type="protein sequence ID" value="ENSMGAP00000031297.1"/>
    <property type="gene ID" value="ENSMGAG00000001182.3"/>
</dbReference>
<keyword evidence="14 20" id="KW-1015">Disulfide bond</keyword>
<feature type="disulfide bond" evidence="20">
    <location>
        <begin position="601"/>
        <end position="611"/>
    </location>
</feature>
<dbReference type="GO" id="GO:0005737">
    <property type="term" value="C:cytoplasm"/>
    <property type="evidence" value="ECO:0007669"/>
    <property type="project" value="UniProtKB-SubCell"/>
</dbReference>
<dbReference type="SMART" id="SM00409">
    <property type="entry name" value="IG"/>
    <property type="match status" value="2"/>
</dbReference>
<dbReference type="SUPFAM" id="SSF57184">
    <property type="entry name" value="Growth factor receptor domain"/>
    <property type="match status" value="2"/>
</dbReference>
<dbReference type="InterPro" id="IPR000884">
    <property type="entry name" value="TSP1_rpt"/>
</dbReference>
<reference evidence="24 25" key="1">
    <citation type="journal article" date="2010" name="PLoS Biol.">
        <title>Multi-platform next-generation sequencing of the domestic turkey (Meleagris gallopavo): genome assembly and analysis.</title>
        <authorList>
            <person name="Dalloul R.A."/>
            <person name="Long J.A."/>
            <person name="Zimin A.V."/>
            <person name="Aslam L."/>
            <person name="Beal K."/>
            <person name="Blomberg L.A."/>
            <person name="Bouffard P."/>
            <person name="Burt D.W."/>
            <person name="Crasta O."/>
            <person name="Crooijmans R.P."/>
            <person name="Cooper K."/>
            <person name="Coulombe R.A."/>
            <person name="De S."/>
            <person name="Delany M.E."/>
            <person name="Dodgson J.B."/>
            <person name="Dong J.J."/>
            <person name="Evans C."/>
            <person name="Frederickson K.M."/>
            <person name="Flicek P."/>
            <person name="Florea L."/>
            <person name="Folkerts O."/>
            <person name="Groenen M.A."/>
            <person name="Harkins T.T."/>
            <person name="Herrero J."/>
            <person name="Hoffmann S."/>
            <person name="Megens H.J."/>
            <person name="Jiang A."/>
            <person name="de Jong P."/>
            <person name="Kaiser P."/>
            <person name="Kim H."/>
            <person name="Kim K.W."/>
            <person name="Kim S."/>
            <person name="Langenberger D."/>
            <person name="Lee M.K."/>
            <person name="Lee T."/>
            <person name="Mane S."/>
            <person name="Marcais G."/>
            <person name="Marz M."/>
            <person name="McElroy A.P."/>
            <person name="Modise T."/>
            <person name="Nefedov M."/>
            <person name="Notredame C."/>
            <person name="Paton I.R."/>
            <person name="Payne W.S."/>
            <person name="Pertea G."/>
            <person name="Prickett D."/>
            <person name="Puiu D."/>
            <person name="Qioa D."/>
            <person name="Raineri E."/>
            <person name="Ruffier M."/>
            <person name="Salzberg S.L."/>
            <person name="Schatz M.C."/>
            <person name="Scheuring C."/>
            <person name="Schmidt C.J."/>
            <person name="Schroeder S."/>
            <person name="Searle S.M."/>
            <person name="Smith E.J."/>
            <person name="Smith J."/>
            <person name="Sonstegard T.S."/>
            <person name="Stadler P.F."/>
            <person name="Tafer H."/>
            <person name="Tu Z.J."/>
            <person name="Van Tassell C.P."/>
            <person name="Vilella A.J."/>
            <person name="Williams K.P."/>
            <person name="Yorke J.A."/>
            <person name="Zhang L."/>
            <person name="Zhang H.B."/>
            <person name="Zhang X."/>
            <person name="Zhang Y."/>
            <person name="Reed K.M."/>
        </authorList>
    </citation>
    <scope>NUCLEOTIDE SEQUENCE [LARGE SCALE GENOMIC DNA]</scope>
</reference>
<keyword evidence="25" id="KW-1185">Reference proteome</keyword>
<keyword evidence="9" id="KW-0132">Cell division</keyword>
<dbReference type="SMART" id="SM00181">
    <property type="entry name" value="EGF"/>
    <property type="match status" value="7"/>
</dbReference>
<dbReference type="CDD" id="cd00054">
    <property type="entry name" value="EGF_CA"/>
    <property type="match status" value="7"/>
</dbReference>
<dbReference type="Gene3D" id="2.60.40.10">
    <property type="entry name" value="Immunoglobulins"/>
    <property type="match status" value="2"/>
</dbReference>
<comment type="subcellular location">
    <subcellularLocation>
        <location evidence="1">Cell junction</location>
    </subcellularLocation>
    <subcellularLocation>
        <location evidence="4">Cleavage furrow</location>
    </subcellularLocation>
    <subcellularLocation>
        <location evidence="2">Cytoplasm</location>
    </subcellularLocation>
    <subcellularLocation>
        <location evidence="3">Secreted</location>
        <location evidence="3">Extracellular space</location>
        <location evidence="3">Extracellular matrix</location>
    </subcellularLocation>
</comment>
<evidence type="ECO:0000256" key="1">
    <source>
        <dbReference type="ARBA" id="ARBA00004282"/>
    </source>
</evidence>
<evidence type="ECO:0000256" key="18">
    <source>
        <dbReference type="ARBA" id="ARBA00072385"/>
    </source>
</evidence>
<evidence type="ECO:0000256" key="8">
    <source>
        <dbReference type="ARBA" id="ARBA00022536"/>
    </source>
</evidence>
<dbReference type="GeneTree" id="ENSGT00940000154614"/>
<protein>
    <recommendedName>
        <fullName evidence="18">Hemicentin-1</fullName>
    </recommendedName>
    <alternativeName>
        <fullName evidence="19">Fibulin-6</fullName>
    </alternativeName>
</protein>
<dbReference type="InterPro" id="IPR006605">
    <property type="entry name" value="G2_nidogen/fibulin_G2F"/>
</dbReference>
<feature type="domain" description="EGF-like" evidence="21">
    <location>
        <begin position="597"/>
        <end position="636"/>
    </location>
</feature>
<dbReference type="Pfam" id="PF00090">
    <property type="entry name" value="TSP_1"/>
    <property type="match status" value="3"/>
</dbReference>
<feature type="domain" description="EGF-like" evidence="21">
    <location>
        <begin position="805"/>
        <end position="844"/>
    </location>
</feature>
<feature type="domain" description="EGF-like" evidence="21">
    <location>
        <begin position="682"/>
        <end position="719"/>
    </location>
</feature>
<dbReference type="Gene3D" id="2.40.155.10">
    <property type="entry name" value="Green fluorescent protein"/>
    <property type="match status" value="1"/>
</dbReference>
<keyword evidence="8 20" id="KW-0245">EGF-like domain</keyword>
<dbReference type="FunFam" id="2.10.25.10:FF:000008">
    <property type="entry name" value="Signal peptide, CUB domain, EGF-like 2"/>
    <property type="match status" value="1"/>
</dbReference>
<evidence type="ECO:0000259" key="22">
    <source>
        <dbReference type="PROSITE" id="PS50835"/>
    </source>
</evidence>
<dbReference type="InterPro" id="IPR013783">
    <property type="entry name" value="Ig-like_fold"/>
</dbReference>
<evidence type="ECO:0000259" key="23">
    <source>
        <dbReference type="PROSITE" id="PS50993"/>
    </source>
</evidence>
<dbReference type="InterPro" id="IPR000152">
    <property type="entry name" value="EGF-type_Asp/Asn_hydroxyl_site"/>
</dbReference>
<feature type="domain" description="Nidogen G2 beta-barrel" evidence="23">
    <location>
        <begin position="361"/>
        <end position="583"/>
    </location>
</feature>
<dbReference type="Gene3D" id="2.20.100.10">
    <property type="entry name" value="Thrombospondin type-1 (TSP1) repeat"/>
    <property type="match status" value="2"/>
</dbReference>
<keyword evidence="5" id="KW-0963">Cytoplasm</keyword>
<dbReference type="GO" id="GO:0070161">
    <property type="term" value="C:anchoring junction"/>
    <property type="evidence" value="ECO:0007669"/>
    <property type="project" value="UniProtKB-SubCell"/>
</dbReference>
<sequence length="1008" mass="110807">MLRTVFLEPPVFRGDYHPSRIEPLGGNAMLNCEVRGNPPPTIQWSKEGVGIQISKRIRQLNNGSLAIYGTVNEDAGDYKCVATNDAGVVERSLTLTLQSPPVITIEPAQTTVEAGATAMLNCQASGEPPPAIRWSRQGHPLVSNDRVTVLPNGSLHIIAAQKEDTSEYECVARNLMGSVLVRVPLTVQVHGGFSDWLEWQPCSVTCGQGVQERARRCNNPLPANGGRPCEGPDTDVRSCHNKPCPVDGNWSEWGLWEECSKSCGEGNRTRTRTCSNPPAQRGGKPCNGSAVDFIMCKVGPCPVNGNWGPWQTWSQCSASCGGGEQTRTRLCRNPAPLYHGHPCLGDSSQISRCNNQACPGGPSRAQGSIIGSINNIEFGIAFLNVTVTDSLNSESRVIQAKITSIPRSLGPALRKLVSILSPVYWTTAKEIGEAMNGFTLTDAIFKRETQVEFATGEVLRVTHIARGLDSDGALLLDVVVNGHVLQLQPLANVNMKDYTEDYIQIGPGQLYAHSTRLFAVDGVSVPYTWNHTITYDHTKGKMPFLVETLHASSITTEYNPLEETLAFKIHASISKGDHSNQCPAGFEFDSSGPYCTDEDECAVQNPCSHTCHNAMGSYHCSCPRGLTIAADGRMCQDVDECALGRHSCHTDQDCENSAGSYHCVLRCRTGFRRAADGLSCQDINECQESNSCHQHCFNTIGSFHCGCDPGYQPKGRKCIDINECRQNVCRPNQFCKNTRGGYKCIELCPNGMTKAENGTCIDINECRDGTHQCHYSQICENMRGSYRCVCPRGYRSQGVGRPCMDIDECEARDTCQHECRNTLGSYQCACPSGYHLMPNGKTCQDIDECLEHDTDCGASQMCFNMRGSYQCIETPCPPNYQREPLSGFCLKNCPANDLECALSTYALEYKFVSLPFGIAAGQDLIRLVAFTQDQVMHPRTTFLMADEEPTIPFALRDENLKGVVFSTRPLQEPKTYRMRIRALSYGVDGNIEYQTTFIVYIAVSAYPY</sequence>
<name>A0A803YHQ0_MELGA</name>
<evidence type="ECO:0000256" key="16">
    <source>
        <dbReference type="ARBA" id="ARBA00023306"/>
    </source>
</evidence>
<dbReference type="PROSITE" id="PS01186">
    <property type="entry name" value="EGF_2"/>
    <property type="match status" value="2"/>
</dbReference>
<dbReference type="InterPro" id="IPR013098">
    <property type="entry name" value="Ig_I-set"/>
</dbReference>
<reference evidence="24" key="2">
    <citation type="submission" date="2025-08" db="UniProtKB">
        <authorList>
            <consortium name="Ensembl"/>
        </authorList>
    </citation>
    <scope>IDENTIFICATION</scope>
</reference>
<keyword evidence="15" id="KW-0325">Glycoprotein</keyword>
<dbReference type="CDD" id="cd00255">
    <property type="entry name" value="nidG2"/>
    <property type="match status" value="1"/>
</dbReference>
<evidence type="ECO:0000313" key="24">
    <source>
        <dbReference type="Ensembl" id="ENSMGAP00000031297.1"/>
    </source>
</evidence>
<evidence type="ECO:0000256" key="10">
    <source>
        <dbReference type="ARBA" id="ARBA00022729"/>
    </source>
</evidence>
<dbReference type="InterPro" id="IPR009030">
    <property type="entry name" value="Growth_fac_rcpt_cys_sf"/>
</dbReference>
<keyword evidence="10" id="KW-0732">Signal</keyword>
<dbReference type="SMART" id="SM00408">
    <property type="entry name" value="IGc2"/>
    <property type="match status" value="2"/>
</dbReference>
<dbReference type="SUPFAM" id="SSF57196">
    <property type="entry name" value="EGF/Laminin"/>
    <property type="match status" value="1"/>
</dbReference>
<dbReference type="Bgee" id="ENSMGAG00000001182">
    <property type="expression patterns" value="Expressed in pancreas and 14 other cell types or tissues"/>
</dbReference>
<dbReference type="SMART" id="SM00179">
    <property type="entry name" value="EGF_CA"/>
    <property type="match status" value="7"/>
</dbReference>
<keyword evidence="11" id="KW-0677">Repeat</keyword>
<dbReference type="PROSITE" id="PS50993">
    <property type="entry name" value="NIDOGEN_G2"/>
    <property type="match status" value="1"/>
</dbReference>
<evidence type="ECO:0000256" key="3">
    <source>
        <dbReference type="ARBA" id="ARBA00004498"/>
    </source>
</evidence>
<dbReference type="SUPFAM" id="SSF82895">
    <property type="entry name" value="TSP-1 type 1 repeat"/>
    <property type="match status" value="3"/>
</dbReference>
<dbReference type="SUPFAM" id="SSF54511">
    <property type="entry name" value="GFP-like"/>
    <property type="match status" value="1"/>
</dbReference>
<dbReference type="PROSITE" id="PS50835">
    <property type="entry name" value="IG_LIKE"/>
    <property type="match status" value="2"/>
</dbReference>
<feature type="domain" description="Ig-like" evidence="22">
    <location>
        <begin position="101"/>
        <end position="186"/>
    </location>
</feature>
<dbReference type="InterPro" id="IPR049883">
    <property type="entry name" value="NOTCH1_EGF-like"/>
</dbReference>
<reference evidence="24" key="3">
    <citation type="submission" date="2025-09" db="UniProtKB">
        <authorList>
            <consortium name="Ensembl"/>
        </authorList>
    </citation>
    <scope>IDENTIFICATION</scope>
</reference>
<dbReference type="InterPro" id="IPR001881">
    <property type="entry name" value="EGF-like_Ca-bd_dom"/>
</dbReference>
<dbReference type="GO" id="GO:0032154">
    <property type="term" value="C:cleavage furrow"/>
    <property type="evidence" value="ECO:0007669"/>
    <property type="project" value="UniProtKB-SubCell"/>
</dbReference>
<dbReference type="InParanoid" id="A0A803YHQ0"/>
<dbReference type="FunFam" id="2.10.25.10:FF:000352">
    <property type="entry name" value="Hemicentin 1"/>
    <property type="match status" value="1"/>
</dbReference>
<evidence type="ECO:0000313" key="25">
    <source>
        <dbReference type="Proteomes" id="UP000001645"/>
    </source>
</evidence>
<dbReference type="InterPro" id="IPR009017">
    <property type="entry name" value="GFP"/>
</dbReference>
<dbReference type="Gene3D" id="2.10.25.10">
    <property type="entry name" value="Laminin"/>
    <property type="match status" value="7"/>
</dbReference>
<dbReference type="InterPro" id="IPR007110">
    <property type="entry name" value="Ig-like_dom"/>
</dbReference>
<dbReference type="PRINTS" id="PR01705">
    <property type="entry name" value="TSP1REPEAT"/>
</dbReference>
<comment type="caution">
    <text evidence="20">Lacks conserved residue(s) required for the propagation of feature annotation.</text>
</comment>
<dbReference type="PANTHER" id="PTHR47333:SF4">
    <property type="entry name" value="EGF-LIKE DOMAIN-CONTAINING PROTEIN"/>
    <property type="match status" value="1"/>
</dbReference>
<keyword evidence="12" id="KW-0106">Calcium</keyword>
<evidence type="ECO:0000256" key="12">
    <source>
        <dbReference type="ARBA" id="ARBA00022837"/>
    </source>
</evidence>
<evidence type="ECO:0000256" key="13">
    <source>
        <dbReference type="ARBA" id="ARBA00022949"/>
    </source>
</evidence>
<dbReference type="AlphaFoldDB" id="A0A803YHQ0"/>
<dbReference type="GO" id="GO:0005509">
    <property type="term" value="F:calcium ion binding"/>
    <property type="evidence" value="ECO:0007669"/>
    <property type="project" value="InterPro"/>
</dbReference>
<evidence type="ECO:0000256" key="2">
    <source>
        <dbReference type="ARBA" id="ARBA00004496"/>
    </source>
</evidence>
<evidence type="ECO:0000256" key="14">
    <source>
        <dbReference type="ARBA" id="ARBA00023157"/>
    </source>
</evidence>
<dbReference type="Proteomes" id="UP000001645">
    <property type="component" value="Chromosome 10"/>
</dbReference>
<proteinExistence type="predicted"/>
<dbReference type="FunFam" id="2.20.100.10:FF:000067">
    <property type="entry name" value="Hemicentin 1"/>
    <property type="match status" value="1"/>
</dbReference>
<dbReference type="FunFam" id="2.20.100.10:FF:000007">
    <property type="entry name" value="Thrombospondin 1"/>
    <property type="match status" value="2"/>
</dbReference>
<feature type="domain" description="EGF-like" evidence="21">
    <location>
        <begin position="762"/>
        <end position="797"/>
    </location>
</feature>
<dbReference type="PROSITE" id="PS50026">
    <property type="entry name" value="EGF_3"/>
    <property type="match status" value="4"/>
</dbReference>
<dbReference type="FunFam" id="2.60.40.10:FF:000699">
    <property type="entry name" value="Hemicentin 1"/>
    <property type="match status" value="1"/>
</dbReference>
<dbReference type="FunFam" id="2.60.40.10:FF:001131">
    <property type="entry name" value="Hemicentin 1"/>
    <property type="match status" value="1"/>
</dbReference>
<dbReference type="PROSITE" id="PS01187">
    <property type="entry name" value="EGF_CA"/>
    <property type="match status" value="2"/>
</dbReference>
<evidence type="ECO:0000256" key="19">
    <source>
        <dbReference type="ARBA" id="ARBA00080303"/>
    </source>
</evidence>
<dbReference type="InterPro" id="IPR052080">
    <property type="entry name" value="vWF_C/EGF_Fibrillin"/>
</dbReference>
<dbReference type="SUPFAM" id="SSF48726">
    <property type="entry name" value="Immunoglobulin"/>
    <property type="match status" value="2"/>
</dbReference>
<dbReference type="FunFam" id="2.10.25.10:FF:000210">
    <property type="entry name" value="Hemicentin 1"/>
    <property type="match status" value="1"/>
</dbReference>
<dbReference type="InterPro" id="IPR018097">
    <property type="entry name" value="EGF_Ca-bd_CS"/>
</dbReference>
<dbReference type="FunFam" id="2.10.25.10:FF:000038">
    <property type="entry name" value="Fibrillin 2"/>
    <property type="match status" value="1"/>
</dbReference>
<dbReference type="Pfam" id="PF07645">
    <property type="entry name" value="EGF_CA"/>
    <property type="match status" value="5"/>
</dbReference>
<dbReference type="Pfam" id="PF07679">
    <property type="entry name" value="I-set"/>
    <property type="match status" value="1"/>
</dbReference>
<dbReference type="SMART" id="SM00209">
    <property type="entry name" value="TSP1"/>
    <property type="match status" value="3"/>
</dbReference>
<keyword evidence="7" id="KW-0272">Extracellular matrix</keyword>
<dbReference type="FunFam" id="2.10.25.10:FF:000385">
    <property type="entry name" value="Hemicentin 1"/>
    <property type="match status" value="1"/>
</dbReference>
<dbReference type="PROSITE" id="PS50092">
    <property type="entry name" value="TSP1"/>
    <property type="match status" value="3"/>
</dbReference>
<keyword evidence="13" id="KW-0965">Cell junction</keyword>
<keyword evidence="6" id="KW-0964">Secreted</keyword>
<evidence type="ECO:0000259" key="21">
    <source>
        <dbReference type="PROSITE" id="PS50026"/>
    </source>
</evidence>
<dbReference type="InterPro" id="IPR036179">
    <property type="entry name" value="Ig-like_dom_sf"/>
</dbReference>
<evidence type="ECO:0000256" key="20">
    <source>
        <dbReference type="PROSITE-ProRule" id="PRU00076"/>
    </source>
</evidence>
<evidence type="ECO:0000256" key="11">
    <source>
        <dbReference type="ARBA" id="ARBA00022737"/>
    </source>
</evidence>
<dbReference type="FunFam" id="2.10.25.10:FF:000238">
    <property type="entry name" value="Hemicentin 1"/>
    <property type="match status" value="1"/>
</dbReference>
<organism evidence="24 25">
    <name type="scientific">Meleagris gallopavo</name>
    <name type="common">Wild turkey</name>
    <dbReference type="NCBI Taxonomy" id="9103"/>
    <lineage>
        <taxon>Eukaryota</taxon>
        <taxon>Metazoa</taxon>
        <taxon>Chordata</taxon>
        <taxon>Craniata</taxon>
        <taxon>Vertebrata</taxon>
        <taxon>Euteleostomi</taxon>
        <taxon>Archelosauria</taxon>
        <taxon>Archosauria</taxon>
        <taxon>Dinosauria</taxon>
        <taxon>Saurischia</taxon>
        <taxon>Theropoda</taxon>
        <taxon>Coelurosauria</taxon>
        <taxon>Aves</taxon>
        <taxon>Neognathae</taxon>
        <taxon>Galloanserae</taxon>
        <taxon>Galliformes</taxon>
        <taxon>Phasianidae</taxon>
        <taxon>Meleagridinae</taxon>
        <taxon>Meleagris</taxon>
    </lineage>
</organism>
<dbReference type="InterPro" id="IPR000742">
    <property type="entry name" value="EGF"/>
</dbReference>
<dbReference type="SMART" id="SM00682">
    <property type="entry name" value="G2F"/>
    <property type="match status" value="1"/>
</dbReference>
<evidence type="ECO:0000256" key="9">
    <source>
        <dbReference type="ARBA" id="ARBA00022618"/>
    </source>
</evidence>
<evidence type="ECO:0000256" key="5">
    <source>
        <dbReference type="ARBA" id="ARBA00022490"/>
    </source>
</evidence>
<dbReference type="Pfam" id="PF12662">
    <property type="entry name" value="cEGF"/>
    <property type="match status" value="1"/>
</dbReference>
<evidence type="ECO:0000256" key="4">
    <source>
        <dbReference type="ARBA" id="ARBA00004626"/>
    </source>
</evidence>
<accession>A0A803YHQ0</accession>
<dbReference type="Pfam" id="PF13927">
    <property type="entry name" value="Ig_3"/>
    <property type="match status" value="1"/>
</dbReference>
<evidence type="ECO:0000256" key="7">
    <source>
        <dbReference type="ARBA" id="ARBA00022530"/>
    </source>
</evidence>
<dbReference type="InterPro" id="IPR003599">
    <property type="entry name" value="Ig_sub"/>
</dbReference>
<comment type="function">
    <text evidence="17">Involved in transforming growth factor beta-mediated rearrangement of the podocyte cytoskeleton which includes reduction of F-actin fibers and broadening, flattening and elongation of podocytes. Plays a role in basement membrane organization. May promote cleavage furrow maturation during cytokinesis in preimplantation embryos. May play a role in the architecture of adhesive and flexible epithelial cell junctions. May play a role during myocardial remodeling by imparting an effect on cardiac fibroblast migration.</text>
</comment>
<dbReference type="InterPro" id="IPR003598">
    <property type="entry name" value="Ig_sub2"/>
</dbReference>
<feature type="disulfide bond" evidence="20">
    <location>
        <begin position="686"/>
        <end position="696"/>
    </location>
</feature>
<evidence type="ECO:0000256" key="15">
    <source>
        <dbReference type="ARBA" id="ARBA00023180"/>
    </source>
</evidence>
<evidence type="ECO:0000256" key="6">
    <source>
        <dbReference type="ARBA" id="ARBA00022525"/>
    </source>
</evidence>
<feature type="disulfide bond" evidence="20">
    <location>
        <begin position="809"/>
        <end position="819"/>
    </location>
</feature>
<dbReference type="FunFam" id="2.40.155.10:FF:000002">
    <property type="entry name" value="Hemicentin 1"/>
    <property type="match status" value="1"/>
</dbReference>
<dbReference type="PROSITE" id="PS00010">
    <property type="entry name" value="ASX_HYDROXYL"/>
    <property type="match status" value="4"/>
</dbReference>
<evidence type="ECO:0000256" key="17">
    <source>
        <dbReference type="ARBA" id="ARBA00053381"/>
    </source>
</evidence>
<dbReference type="Pfam" id="PF07474">
    <property type="entry name" value="G2F"/>
    <property type="match status" value="1"/>
</dbReference>
<dbReference type="GO" id="GO:0051301">
    <property type="term" value="P:cell division"/>
    <property type="evidence" value="ECO:0007669"/>
    <property type="project" value="UniProtKB-KW"/>
</dbReference>
<feature type="domain" description="Ig-like" evidence="22">
    <location>
        <begin position="9"/>
        <end position="96"/>
    </location>
</feature>